<dbReference type="GeneID" id="40385972"/>
<keyword evidence="4" id="KW-1185">Reference proteome</keyword>
<reference evidence="3 4" key="1">
    <citation type="submission" date="2018-06" db="EMBL/GenBank/DDBJ databases">
        <title>Population genomics shows no distinction between pathogenic Candida krusei and environmental Pichia kudriavzevii: One species, four names.</title>
        <authorList>
            <person name="Douglass A.P."/>
            <person name="Offei B."/>
            <person name="Braun-Galleani S."/>
            <person name="Coughlan A.Y."/>
            <person name="Martos A."/>
            <person name="Ortiz-Merino R.A."/>
            <person name="Byrne K.P."/>
            <person name="Wolfe K.H."/>
        </authorList>
    </citation>
    <scope>NUCLEOTIDE SEQUENCE [LARGE SCALE GENOMIC DNA]</scope>
    <source>
        <strain evidence="3 4">CBS573</strain>
    </source>
</reference>
<protein>
    <recommendedName>
        <fullName evidence="2">CBM21 domain-containing protein</fullName>
    </recommendedName>
</protein>
<evidence type="ECO:0000256" key="1">
    <source>
        <dbReference type="SAM" id="MobiDB-lite"/>
    </source>
</evidence>
<dbReference type="Proteomes" id="UP000249293">
    <property type="component" value="Chromosome 5"/>
</dbReference>
<evidence type="ECO:0000313" key="3">
    <source>
        <dbReference type="EMBL" id="AWU78113.1"/>
    </source>
</evidence>
<feature type="compositionally biased region" description="Low complexity" evidence="1">
    <location>
        <begin position="55"/>
        <end position="81"/>
    </location>
</feature>
<dbReference type="GO" id="GO:2001069">
    <property type="term" value="F:glycogen binding"/>
    <property type="evidence" value="ECO:0007669"/>
    <property type="project" value="TreeGrafter"/>
</dbReference>
<dbReference type="Gene3D" id="2.60.40.2440">
    <property type="entry name" value="Carbohydrate binding type-21 domain"/>
    <property type="match status" value="1"/>
</dbReference>
<accession>A0A2U9R9R2</accession>
<dbReference type="GO" id="GO:0005979">
    <property type="term" value="P:regulation of glycogen biosynthetic process"/>
    <property type="evidence" value="ECO:0007669"/>
    <property type="project" value="TreeGrafter"/>
</dbReference>
<dbReference type="PANTHER" id="PTHR12307:SF36">
    <property type="entry name" value="GLYCOGEN-BINDING SUBUNIT 76A"/>
    <property type="match status" value="1"/>
</dbReference>
<proteinExistence type="predicted"/>
<dbReference type="OrthoDB" id="1881at2759"/>
<dbReference type="Pfam" id="PF03370">
    <property type="entry name" value="CBM_21"/>
    <property type="match status" value="1"/>
</dbReference>
<feature type="region of interest" description="Disordered" evidence="1">
    <location>
        <begin position="223"/>
        <end position="244"/>
    </location>
</feature>
<gene>
    <name evidence="3" type="ORF">C5L36_0E01760</name>
</gene>
<dbReference type="GO" id="GO:0000164">
    <property type="term" value="C:protein phosphatase type 1 complex"/>
    <property type="evidence" value="ECO:0007669"/>
    <property type="project" value="TreeGrafter"/>
</dbReference>
<evidence type="ECO:0000259" key="2">
    <source>
        <dbReference type="PROSITE" id="PS51159"/>
    </source>
</evidence>
<evidence type="ECO:0000313" key="4">
    <source>
        <dbReference type="Proteomes" id="UP000249293"/>
    </source>
</evidence>
<dbReference type="RefSeq" id="XP_029323589.1">
    <property type="nucleotide sequence ID" value="XM_029467729.1"/>
</dbReference>
<feature type="domain" description="CBM21" evidence="2">
    <location>
        <begin position="299"/>
        <end position="419"/>
    </location>
</feature>
<dbReference type="PANTHER" id="PTHR12307">
    <property type="entry name" value="PROTEIN PHOSPHATASE 1 REGULATORY SUBUNIT"/>
    <property type="match status" value="1"/>
</dbReference>
<dbReference type="InterPro" id="IPR050782">
    <property type="entry name" value="PP1_regulatory_subunit_3"/>
</dbReference>
<dbReference type="STRING" id="4909.A0A2U9R9R2"/>
<dbReference type="InterPro" id="IPR038175">
    <property type="entry name" value="CBM21_dom_sf"/>
</dbReference>
<dbReference type="PROSITE" id="PS51159">
    <property type="entry name" value="CBM21"/>
    <property type="match status" value="1"/>
</dbReference>
<name>A0A2U9R9R2_PICKU</name>
<dbReference type="InterPro" id="IPR005036">
    <property type="entry name" value="CBM21_dom"/>
</dbReference>
<feature type="compositionally biased region" description="Basic and acidic residues" evidence="1">
    <location>
        <begin position="37"/>
        <end position="48"/>
    </location>
</feature>
<dbReference type="VEuPathDB" id="FungiDB:C5L36_0E01760"/>
<feature type="compositionally biased region" description="Low complexity" evidence="1">
    <location>
        <begin position="224"/>
        <end position="234"/>
    </location>
</feature>
<dbReference type="EMBL" id="CP028777">
    <property type="protein sequence ID" value="AWU78113.1"/>
    <property type="molecule type" value="Genomic_DNA"/>
</dbReference>
<feature type="region of interest" description="Disordered" evidence="1">
    <location>
        <begin position="23"/>
        <end position="81"/>
    </location>
</feature>
<sequence length="604" mass="68256">MPYLGPRSFNTTPLTSSNLAYLGDANDFQQGGSSPDKLNKVTREEEPRTNGFQTSSITDSSSNSISAFSSNIDNSSKSSNCSINTEVGSLSHRTMADLNEDDNNTVILQPCNDETHLIIPHSPLKRYNTLTVGSNEVSNSFGSINELQDLTPKIPLLRKKSGELVKSSLKLNSLTRSNSMPNTKSVRFATTLENVKFFKKSEKPTAVSNCRSSSTPRTYWNFDSSSSSSSSSSSDNDGIDNDADLECDSQYSNHSILDDYKSNFDLNDNYDDMLNDTTNQKWIIKSNDCPHNPFSLNFARLASNRNVILESVKLNSSGNSLIGFVYVNNIAFDKKIVVRLTHDYWKSFIEIENANYISSNHIFKYSDSNSNTYDKFSFIIKLDNLNIVSDEINLEFCIQYTVNNMEFWDNNDGRNYKVVLLKNYNNKSLAKLSKMNKSCRNNNVDDSKRLEIDDSSIKLKDNKNFRYEFSDSFDNYKPKTDIASLRTSNSYGLKKIKSESSLPEFKSNYTFTYNHLSNKSTSALHENKIDDSNYSLSSNRRFSNTQYSSKAVPQSASVPQNGFESNDYDSIIKKFCFFTPNYQDQHNPSSISNLSYQKSEASCF</sequence>
<organism evidence="3 4">
    <name type="scientific">Pichia kudriavzevii</name>
    <name type="common">Yeast</name>
    <name type="synonym">Issatchenkia orientalis</name>
    <dbReference type="NCBI Taxonomy" id="4909"/>
    <lineage>
        <taxon>Eukaryota</taxon>
        <taxon>Fungi</taxon>
        <taxon>Dikarya</taxon>
        <taxon>Ascomycota</taxon>
        <taxon>Saccharomycotina</taxon>
        <taxon>Pichiomycetes</taxon>
        <taxon>Pichiales</taxon>
        <taxon>Pichiaceae</taxon>
        <taxon>Pichia</taxon>
    </lineage>
</organism>
<dbReference type="GO" id="GO:0008157">
    <property type="term" value="F:protein phosphatase 1 binding"/>
    <property type="evidence" value="ECO:0007669"/>
    <property type="project" value="TreeGrafter"/>
</dbReference>
<dbReference type="KEGG" id="pkz:C5L36_0E01760"/>
<dbReference type="AlphaFoldDB" id="A0A2U9R9R2"/>